<dbReference type="Pfam" id="PF00118">
    <property type="entry name" value="Cpn60_TCP1"/>
    <property type="match status" value="1"/>
</dbReference>
<dbReference type="EC" id="2.7.1.150" evidence="1"/>
<organism evidence="15 16">
    <name type="scientific">Capsaspora owczarzaki (strain ATCC 30864)</name>
    <dbReference type="NCBI Taxonomy" id="595528"/>
    <lineage>
        <taxon>Eukaryota</taxon>
        <taxon>Filasterea</taxon>
        <taxon>Capsaspora</taxon>
    </lineage>
</organism>
<feature type="compositionally biased region" description="Low complexity" evidence="11">
    <location>
        <begin position="107"/>
        <end position="149"/>
    </location>
</feature>
<dbReference type="SUPFAM" id="SSF52029">
    <property type="entry name" value="GroEL apical domain-like"/>
    <property type="match status" value="1"/>
</dbReference>
<feature type="compositionally biased region" description="Acidic residues" evidence="11">
    <location>
        <begin position="225"/>
        <end position="249"/>
    </location>
</feature>
<dbReference type="Pfam" id="PF01504">
    <property type="entry name" value="PIP5K"/>
    <property type="match status" value="1"/>
</dbReference>
<evidence type="ECO:0000259" key="13">
    <source>
        <dbReference type="PROSITE" id="PS50186"/>
    </source>
</evidence>
<keyword evidence="7" id="KW-0862">Zinc</keyword>
<gene>
    <name evidence="15" type="ORF">CAOG_004676</name>
</gene>
<dbReference type="PROSITE" id="PS50178">
    <property type="entry name" value="ZF_FYVE"/>
    <property type="match status" value="1"/>
</dbReference>
<feature type="compositionally biased region" description="Low complexity" evidence="11">
    <location>
        <begin position="13"/>
        <end position="31"/>
    </location>
</feature>
<dbReference type="InterPro" id="IPR000306">
    <property type="entry name" value="Znf_FYVE"/>
</dbReference>
<feature type="region of interest" description="Disordered" evidence="11">
    <location>
        <begin position="1"/>
        <end position="59"/>
    </location>
</feature>
<dbReference type="GO" id="GO:0005524">
    <property type="term" value="F:ATP binding"/>
    <property type="evidence" value="ECO:0007669"/>
    <property type="project" value="UniProtKB-UniRule"/>
</dbReference>
<dbReference type="FunCoup" id="A0A0D2VSC2">
    <property type="interactions" value="514"/>
</dbReference>
<feature type="compositionally biased region" description="Low complexity" evidence="11">
    <location>
        <begin position="777"/>
        <end position="787"/>
    </location>
</feature>
<dbReference type="GO" id="GO:0000285">
    <property type="term" value="F:1-phosphatidylinositol-3-phosphate 5-kinase activity"/>
    <property type="evidence" value="ECO:0007669"/>
    <property type="project" value="UniProtKB-EC"/>
</dbReference>
<dbReference type="InterPro" id="IPR027483">
    <property type="entry name" value="PInositol-4-P-4/5-kinase_C_sf"/>
</dbReference>
<keyword evidence="5 9" id="KW-0863">Zinc-finger</keyword>
<feature type="region of interest" description="Disordered" evidence="11">
    <location>
        <begin position="2276"/>
        <end position="2302"/>
    </location>
</feature>
<dbReference type="Pfam" id="PF00610">
    <property type="entry name" value="DEP"/>
    <property type="match status" value="1"/>
</dbReference>
<feature type="compositionally biased region" description="Acidic residues" evidence="11">
    <location>
        <begin position="1968"/>
        <end position="1983"/>
    </location>
</feature>
<sequence>MSHHAVTNPAALRQQQQQQQRAKQQQQQRDQLTSFAALSPSHQSVPPNGSLSSSVSILDASSSSSALSSSSVSLGYTRSGAAAGSSSNLLSSSLQGVTAPASAASSTLASSTSSGSVVTSSNNASEPDGASSSSSASSHPSTTTTSTTSEPGLTPQGATSMASGGTSTGLSRSASTASTASALRRRPSQSGLVKPATALQVDQLLANRRLSVALSMEAGNAAGLIDEESDGGADIDTPDEPADNEDDDYQSTIPSLSQQGGAAAGGAFDTSKPMVSSGTSTAQDQSQSGGGRSRSTAGSVSASASFSSSRAGSTQSLQGSHHSIDRAESFGGSSNMPENTTEPPTRTLAVVLKQIRHFGDSEYRKKYWMPDVNCKQCYDCSGQFTAFRRRHHCRICGQIFCWKCCSKTISGARFGARGDLRTCNYCYGVVESYTQHVNVGAGLLAAGDEPSSSSSTLPTHADPPHRHLSTPEPSLIPSTSGASPMPSGAPRGLYPSASNSSLANAGSAGSGPHIAPSLDSSSPNPLAQSSASALGSKSRPPTRLFSQPKTTSARVPEHGKYNIVMTILLSIAAKESSLDIRDHRHRLRNYPDTFVASELVDWLVSNGHATNRSEATHLCQAMIDAQGIENAVISEDPVFRDEYQLFRIAPRIHQEVRGEAVDKQRSSNTATYLAQNRHTATPLSDSDDGSSNPSGDDSSDEETDIGKSDARASLSIMKAPSFSKKRRPSTSTGDSTAAGSNLMRRASSNEQLGKRSGSGSGDYEGSPALVTFFSATSAAGSTRTRSNSSRRKVTSPDQGYASDEDAGPSWFQQISRGLHDAPNTPSKPSESPVEAQPERAESATPLLDRLSRGDYSGTHTPPLSPDKTSGTTTGDVSPNTTSRSFSQSAVPVTLAPVPLATAAASSLSTGPTQFASPQTRSNKIAELRPVIRDTFQFNSNEAYEEFIRDSFAAAASALANASASSRQGARSAPVRIVVERGAQKKLRTEGQQHLTKLLRQLLDSAGVDMSWSDVIMPLVHCACETIKPDVRHGDRMDVTYYVKIKKVSGGSQHMSSYIPGWVCTKTVAHKRMRTSIANPRILMLGFALEYQRVANQFVSFDPLLLQERDYLKILVAKIIALKPDLVLVEKSISRIAQEMLLDAEIAFALNIKPHVMSLIARCTNAEVLSSVDKLNFDPKLGTCARFYLTKFEDHGDLDASPKTLMFFEGTSTRLGCTLILRGASIAILSKIKRILNLMLFLTCNLNLETEFLLDECATVSLHTKKQNSFASASLSLPSSIATASSAGTSMDDAISVLSAGSTNELLSLSAPLNVYNIGSPALQSSGNRTPEVDQSQTQSFNELPAVVGESDEVKPLAASSLLAPFAQQRARQSSISQLAGSITLPRELLDMFAQTILSGSAGVHPPLPFIFTPAGLASELRHFIHVNPFWSRFFETFANTPAASAIIFPPLPAPPSLQALRTALQPNREIIKAVRKGKRKMRVGVMKNLPTNSPALSDGQRQILHQQQQYDSIFRRQQRYDCLSPYNHQEIRVLYWNYCLSSSSLCRAPDVVSIKFYGENDLTLGQFLQDHCFRPSRPNQSAYKCESPECTSPMVNHIRSYAHDSSKLTVSMLAFNLIASDLQSQIQQLLNHCGSREGIFTWSWCKQCRRLGAPVVPLSKESWRLSFGKFLELLFYAHKYRVKPHHDSAFNVGSMGPAAAAADSGNPGVTCTHSLHRDHVRYFGFKHLVVYFDLQTLQMPEVSLPPGSISIPAHFELDWQNELTIVDVECDKIFAVIQDRLRHFNYETIEPALMEDCRAEVDALRTRCDVELEAFRQSMTVARDQVRELTTLGTPSLADVITATRLVNAGKTSLCALTASKNASIQEILHKYSSEKHKKALGSNNSAGSSVVPATPGHTAPTLGVGSLAVVAYPSTLGLASTPSNAFGLTMSGAAAGSASLVLATPNSVPPKDQQDSNVDLDAILESDTFDETDDREPQDEGAEVASSRRAGVNWKSTGIEHALFEAASVAIDSKDKHVAGSKARDGQLHHPRPLLAAPALGFNSKPPLLPSTSAAAIAPGEATATAVDEASLAKVGSTEDVSVNMLDGLLDPTLLVPGSALLPIMSSTISGVSPGLESAQPASPATAFGTGPPSLSASQVFAANSGARLTLADRRGLLLKFLLSHQTLSIDRIAMPFSSSEHALLYPTQASPYIVYEDEPSSVIAFTLCSREYIQRLTERRQFLALGTTGSGKPVRVARPSQGVEDLAPNVFGATSNVSSPYPSEAEPSFVAVQAPTSSSSTAPPPGMNAGDVGSAPVDSATPDSELPHIIHQFSDMTAKFYCKVFFAAEFSKLRTQIVSGGDAEFVQSISRCKSWLATGGKSGSSFSKSRDERYVIKQMTRLEAQSFMSFAPHYFDALERAQQQKRPTLLAKILGVYRIGYKNHETGRTLKQDLLVMENLFYGRKITKAFDLKGSVRSRYVQATGNDSEVLMDENFLEITYANPLLLRAHSKGVLMRAISNDTQFLCDWNVMDYSLLVGVDETNNQLVAGIIDYIRTFTWDKKLEMWVKSTGILGGSGKAPTVQSPEIYRNRFRDAIEKYFQLVPEKWTPFCLYQD</sequence>
<dbReference type="InParanoid" id="A0A0D2VSC2"/>
<dbReference type="GO" id="GO:0010008">
    <property type="term" value="C:endosome membrane"/>
    <property type="evidence" value="ECO:0007669"/>
    <property type="project" value="TreeGrafter"/>
</dbReference>
<evidence type="ECO:0000259" key="12">
    <source>
        <dbReference type="PROSITE" id="PS50178"/>
    </source>
</evidence>
<keyword evidence="2 10" id="KW-0808">Transferase</keyword>
<feature type="compositionally biased region" description="Polar residues" evidence="11">
    <location>
        <begin position="250"/>
        <end position="259"/>
    </location>
</feature>
<feature type="domain" description="FYVE-type" evidence="12">
    <location>
        <begin position="371"/>
        <end position="431"/>
    </location>
</feature>
<dbReference type="EMBL" id="KE346366">
    <property type="protein sequence ID" value="KJE93967.1"/>
    <property type="molecule type" value="Genomic_DNA"/>
</dbReference>
<keyword evidence="3" id="KW-0479">Metal-binding</keyword>
<feature type="domain" description="PIPK" evidence="14">
    <location>
        <begin position="2261"/>
        <end position="2583"/>
    </location>
</feature>
<dbReference type="InterPro" id="IPR002498">
    <property type="entry name" value="PInositol-4-P-4/5-kinase_core"/>
</dbReference>
<feature type="compositionally biased region" description="Low complexity" evidence="11">
    <location>
        <begin position="162"/>
        <end position="182"/>
    </location>
</feature>
<evidence type="ECO:0000256" key="3">
    <source>
        <dbReference type="ARBA" id="ARBA00022723"/>
    </source>
</evidence>
<dbReference type="InterPro" id="IPR044769">
    <property type="entry name" value="PIKfyve_PIPKc"/>
</dbReference>
<feature type="region of interest" description="Disordered" evidence="11">
    <location>
        <begin position="448"/>
        <end position="557"/>
    </location>
</feature>
<evidence type="ECO:0000256" key="5">
    <source>
        <dbReference type="ARBA" id="ARBA00022771"/>
    </source>
</evidence>
<evidence type="ECO:0000256" key="9">
    <source>
        <dbReference type="PROSITE-ProRule" id="PRU00091"/>
    </source>
</evidence>
<feature type="compositionally biased region" description="Low complexity" evidence="11">
    <location>
        <begin position="282"/>
        <end position="316"/>
    </location>
</feature>
<dbReference type="Pfam" id="PF01363">
    <property type="entry name" value="FYVE"/>
    <property type="match status" value="1"/>
</dbReference>
<dbReference type="SUPFAM" id="SSF46785">
    <property type="entry name" value="Winged helix' DNA-binding domain"/>
    <property type="match status" value="1"/>
</dbReference>
<feature type="compositionally biased region" description="Polar residues" evidence="11">
    <location>
        <begin position="666"/>
        <end position="683"/>
    </location>
</feature>
<accession>A0A0D2VSC2</accession>
<feature type="compositionally biased region" description="Low complexity" evidence="11">
    <location>
        <begin position="496"/>
        <end position="511"/>
    </location>
</feature>
<evidence type="ECO:0000256" key="2">
    <source>
        <dbReference type="ARBA" id="ARBA00022679"/>
    </source>
</evidence>
<evidence type="ECO:0000256" key="6">
    <source>
        <dbReference type="ARBA" id="ARBA00022777"/>
    </source>
</evidence>
<proteinExistence type="predicted"/>
<dbReference type="InterPro" id="IPR027409">
    <property type="entry name" value="GroEL-like_apical_dom_sf"/>
</dbReference>
<dbReference type="RefSeq" id="XP_004347423.1">
    <property type="nucleotide sequence ID" value="XM_004347373.2"/>
</dbReference>
<dbReference type="SMART" id="SM00064">
    <property type="entry name" value="FYVE"/>
    <property type="match status" value="1"/>
</dbReference>
<dbReference type="GO" id="GO:0046854">
    <property type="term" value="P:phosphatidylinositol phosphate biosynthetic process"/>
    <property type="evidence" value="ECO:0007669"/>
    <property type="project" value="TreeGrafter"/>
</dbReference>
<dbReference type="SMART" id="SM00049">
    <property type="entry name" value="DEP"/>
    <property type="match status" value="1"/>
</dbReference>
<reference evidence="16" key="1">
    <citation type="submission" date="2011-02" db="EMBL/GenBank/DDBJ databases">
        <title>The Genome Sequence of Capsaspora owczarzaki ATCC 30864.</title>
        <authorList>
            <person name="Russ C."/>
            <person name="Cuomo C."/>
            <person name="Burger G."/>
            <person name="Gray M.W."/>
            <person name="Holland P.W.H."/>
            <person name="King N."/>
            <person name="Lang F.B.F."/>
            <person name="Roger A.J."/>
            <person name="Ruiz-Trillo I."/>
            <person name="Young S.K."/>
            <person name="Zeng Q."/>
            <person name="Gargeya S."/>
            <person name="Alvarado L."/>
            <person name="Berlin A."/>
            <person name="Chapman S.B."/>
            <person name="Chen Z."/>
            <person name="Freedman E."/>
            <person name="Gellesch M."/>
            <person name="Goldberg J."/>
            <person name="Griggs A."/>
            <person name="Gujja S."/>
            <person name="Heilman E."/>
            <person name="Heiman D."/>
            <person name="Howarth C."/>
            <person name="Mehta T."/>
            <person name="Neiman D."/>
            <person name="Pearson M."/>
            <person name="Roberts A."/>
            <person name="Saif S."/>
            <person name="Shea T."/>
            <person name="Shenoy N."/>
            <person name="Sisk P."/>
            <person name="Stolte C."/>
            <person name="Sykes S."/>
            <person name="White J."/>
            <person name="Yandava C."/>
            <person name="Haas B."/>
            <person name="Nusbaum C."/>
            <person name="Birren B."/>
        </authorList>
    </citation>
    <scope>NUCLEOTIDE SEQUENCE</scope>
    <source>
        <strain evidence="16">ATCC 30864</strain>
    </source>
</reference>
<feature type="domain" description="DEP" evidence="13">
    <location>
        <begin position="574"/>
        <end position="650"/>
    </location>
</feature>
<name>A0A0D2VSC2_CAPO3</name>
<dbReference type="PhylomeDB" id="A0A0D2VSC2"/>
<keyword evidence="8 10" id="KW-0067">ATP-binding</keyword>
<dbReference type="InterPro" id="IPR000591">
    <property type="entry name" value="DEP_dom"/>
</dbReference>
<dbReference type="PANTHER" id="PTHR45748">
    <property type="entry name" value="1-PHOSPHATIDYLINOSITOL 3-PHOSPHATE 5-KINASE-RELATED"/>
    <property type="match status" value="1"/>
</dbReference>
<feature type="region of interest" description="Disordered" evidence="11">
    <location>
        <begin position="223"/>
        <end position="345"/>
    </location>
</feature>
<evidence type="ECO:0000256" key="11">
    <source>
        <dbReference type="SAM" id="MobiDB-lite"/>
    </source>
</evidence>
<evidence type="ECO:0000256" key="4">
    <source>
        <dbReference type="ARBA" id="ARBA00022741"/>
    </source>
</evidence>
<evidence type="ECO:0000313" key="16">
    <source>
        <dbReference type="Proteomes" id="UP000008743"/>
    </source>
</evidence>
<dbReference type="CDD" id="cd17300">
    <property type="entry name" value="PIPKc_PIKfyve"/>
    <property type="match status" value="1"/>
</dbReference>
<feature type="region of interest" description="Disordered" evidence="11">
    <location>
        <begin position="1968"/>
        <end position="1990"/>
    </location>
</feature>
<dbReference type="GO" id="GO:0008270">
    <property type="term" value="F:zinc ion binding"/>
    <property type="evidence" value="ECO:0007669"/>
    <property type="project" value="UniProtKB-KW"/>
</dbReference>
<evidence type="ECO:0000256" key="7">
    <source>
        <dbReference type="ARBA" id="ARBA00022833"/>
    </source>
</evidence>
<dbReference type="SMART" id="SM00330">
    <property type="entry name" value="PIPKc"/>
    <property type="match status" value="1"/>
</dbReference>
<dbReference type="SUPFAM" id="SSF54849">
    <property type="entry name" value="GroEL-intermediate domain like"/>
    <property type="match status" value="1"/>
</dbReference>
<dbReference type="InterPro" id="IPR027410">
    <property type="entry name" value="TCP-1-like_intermed_sf"/>
</dbReference>
<dbReference type="InterPro" id="IPR027484">
    <property type="entry name" value="PInositol-4-P-5-kinase_N"/>
</dbReference>
<dbReference type="PROSITE" id="PS51455">
    <property type="entry name" value="PIPK"/>
    <property type="match status" value="1"/>
</dbReference>
<feature type="region of interest" description="Disordered" evidence="11">
    <location>
        <begin position="777"/>
        <end position="888"/>
    </location>
</feature>
<dbReference type="Gene3D" id="3.30.40.10">
    <property type="entry name" value="Zinc/RING finger domain, C3HC4 (zinc finger)"/>
    <property type="match status" value="1"/>
</dbReference>
<dbReference type="FunFam" id="3.50.7.10:FF:000007">
    <property type="entry name" value="1-phosphatidylinositol 3-phosphate 5-kinase isoform X1"/>
    <property type="match status" value="1"/>
</dbReference>
<feature type="compositionally biased region" description="Low complexity" evidence="11">
    <location>
        <begin position="50"/>
        <end position="59"/>
    </location>
</feature>
<keyword evidence="4 10" id="KW-0547">Nucleotide-binding</keyword>
<dbReference type="Gene3D" id="1.10.10.10">
    <property type="entry name" value="Winged helix-like DNA-binding domain superfamily/Winged helix DNA-binding domain"/>
    <property type="match status" value="1"/>
</dbReference>
<dbReference type="Gene3D" id="3.50.7.10">
    <property type="entry name" value="GroEL"/>
    <property type="match status" value="1"/>
</dbReference>
<dbReference type="Gene3D" id="3.30.800.10">
    <property type="entry name" value="Phosphatidylinositol Phosphate Kinase II Beta"/>
    <property type="match status" value="1"/>
</dbReference>
<dbReference type="SUPFAM" id="SSF57903">
    <property type="entry name" value="FYVE/PHD zinc finger"/>
    <property type="match status" value="1"/>
</dbReference>
<feature type="region of interest" description="Disordered" evidence="11">
    <location>
        <begin position="657"/>
        <end position="763"/>
    </location>
</feature>
<evidence type="ECO:0000259" key="14">
    <source>
        <dbReference type="PROSITE" id="PS51455"/>
    </source>
</evidence>
<dbReference type="OrthoDB" id="158357at2759"/>
<dbReference type="SUPFAM" id="SSF56104">
    <property type="entry name" value="SAICAR synthase-like"/>
    <property type="match status" value="1"/>
</dbReference>
<dbReference type="Proteomes" id="UP000008743">
    <property type="component" value="Unassembled WGS sequence"/>
</dbReference>
<feature type="compositionally biased region" description="Polar residues" evidence="11">
    <location>
        <begin position="544"/>
        <end position="553"/>
    </location>
</feature>
<evidence type="ECO:0000256" key="8">
    <source>
        <dbReference type="ARBA" id="ARBA00022840"/>
    </source>
</evidence>
<keyword evidence="16" id="KW-1185">Reference proteome</keyword>
<dbReference type="PROSITE" id="PS50186">
    <property type="entry name" value="DEP"/>
    <property type="match status" value="1"/>
</dbReference>
<feature type="compositionally biased region" description="Low complexity" evidence="11">
    <location>
        <begin position="729"/>
        <end position="740"/>
    </location>
</feature>
<feature type="region of interest" description="Disordered" evidence="11">
    <location>
        <begin position="107"/>
        <end position="194"/>
    </location>
</feature>
<evidence type="ECO:0000256" key="1">
    <source>
        <dbReference type="ARBA" id="ARBA00012009"/>
    </source>
</evidence>
<dbReference type="InterPro" id="IPR002423">
    <property type="entry name" value="Cpn60/GroEL/TCP-1"/>
</dbReference>
<dbReference type="PANTHER" id="PTHR45748:SF7">
    <property type="entry name" value="1-PHOSPHATIDYLINOSITOL 3-PHOSPHATE 5-KINASE-RELATED"/>
    <property type="match status" value="1"/>
</dbReference>
<dbReference type="InterPro" id="IPR013083">
    <property type="entry name" value="Znf_RING/FYVE/PHD"/>
</dbReference>
<dbReference type="CDD" id="cd03334">
    <property type="entry name" value="Fab1_TCP"/>
    <property type="match status" value="1"/>
</dbReference>
<protein>
    <recommendedName>
        <fullName evidence="1">1-phosphatidylinositol-3-phosphate 5-kinase</fullName>
        <ecNumber evidence="1">2.7.1.150</ecNumber>
    </recommendedName>
</protein>
<dbReference type="FunFam" id="3.30.810.10:FF:000001">
    <property type="entry name" value="1-phosphatidylinositol 3-phosphate 5-kinase FAB1"/>
    <property type="match status" value="1"/>
</dbReference>
<dbReference type="InterPro" id="IPR036388">
    <property type="entry name" value="WH-like_DNA-bd_sf"/>
</dbReference>
<dbReference type="GO" id="GO:0035556">
    <property type="term" value="P:intracellular signal transduction"/>
    <property type="evidence" value="ECO:0007669"/>
    <property type="project" value="InterPro"/>
</dbReference>
<evidence type="ECO:0000256" key="10">
    <source>
        <dbReference type="PROSITE-ProRule" id="PRU00781"/>
    </source>
</evidence>
<dbReference type="InterPro" id="IPR011011">
    <property type="entry name" value="Znf_FYVE_PHD"/>
</dbReference>
<dbReference type="InterPro" id="IPR036390">
    <property type="entry name" value="WH_DNA-bd_sf"/>
</dbReference>
<dbReference type="Gene3D" id="3.30.810.10">
    <property type="entry name" value="2-Layer Sandwich"/>
    <property type="match status" value="1"/>
</dbReference>
<feature type="compositionally biased region" description="Polar residues" evidence="11">
    <location>
        <begin position="32"/>
        <end position="49"/>
    </location>
</feature>
<dbReference type="InterPro" id="IPR017455">
    <property type="entry name" value="Znf_FYVE-rel"/>
</dbReference>
<dbReference type="CDD" id="cd15725">
    <property type="entry name" value="FYVE_PIKfyve_Fab1"/>
    <property type="match status" value="1"/>
</dbReference>
<dbReference type="OMA" id="LEVPDIW"/>
<feature type="compositionally biased region" description="Polar residues" evidence="11">
    <location>
        <begin position="331"/>
        <end position="344"/>
    </location>
</feature>
<feature type="compositionally biased region" description="Polar residues" evidence="11">
    <location>
        <begin position="857"/>
        <end position="888"/>
    </location>
</feature>
<keyword evidence="6 10" id="KW-0418">Kinase</keyword>
<dbReference type="STRING" id="595528.A0A0D2VSC2"/>
<feature type="compositionally biased region" description="Polar residues" evidence="11">
    <location>
        <begin position="518"/>
        <end position="535"/>
    </location>
</feature>
<evidence type="ECO:0000313" key="15">
    <source>
        <dbReference type="EMBL" id="KJE93967.1"/>
    </source>
</evidence>
<dbReference type="eggNOG" id="KOG0230">
    <property type="taxonomic scope" value="Eukaryota"/>
</dbReference>